<evidence type="ECO:0000256" key="9">
    <source>
        <dbReference type="ARBA" id="ARBA00022729"/>
    </source>
</evidence>
<feature type="domain" description="VWFA" evidence="20">
    <location>
        <begin position="277"/>
        <end position="477"/>
    </location>
</feature>
<organism evidence="23 24">
    <name type="scientific">Acipenser oxyrinchus oxyrinchus</name>
    <dbReference type="NCBI Taxonomy" id="40147"/>
    <lineage>
        <taxon>Eukaryota</taxon>
        <taxon>Metazoa</taxon>
        <taxon>Chordata</taxon>
        <taxon>Craniata</taxon>
        <taxon>Vertebrata</taxon>
        <taxon>Euteleostomi</taxon>
        <taxon>Actinopterygii</taxon>
        <taxon>Chondrostei</taxon>
        <taxon>Acipenseriformes</taxon>
        <taxon>Acipenseridae</taxon>
        <taxon>Acipenser</taxon>
    </lineage>
</organism>
<reference evidence="23" key="1">
    <citation type="submission" date="2022-02" db="EMBL/GenBank/DDBJ databases">
        <title>Atlantic sturgeon de novo genome assembly.</title>
        <authorList>
            <person name="Stock M."/>
            <person name="Klopp C."/>
            <person name="Guiguen Y."/>
            <person name="Cabau C."/>
            <person name="Parinello H."/>
            <person name="Santidrian Yebra-Pimentel E."/>
            <person name="Kuhl H."/>
            <person name="Dirks R.P."/>
            <person name="Guessner J."/>
            <person name="Wuertz S."/>
            <person name="Du K."/>
            <person name="Schartl M."/>
        </authorList>
    </citation>
    <scope>NUCLEOTIDE SEQUENCE</scope>
    <source>
        <strain evidence="23">STURGEONOMICS-FGT-2020</strain>
        <tissue evidence="23">Whole blood</tissue>
    </source>
</reference>
<dbReference type="PANTHER" id="PTHR46393">
    <property type="entry name" value="SUSHI DOMAIN-CONTAINING PROTEIN"/>
    <property type="match status" value="1"/>
</dbReference>
<sequence length="801" mass="89147">MLLSMCAVIGGILLTFSVNEGLCSDFNPDYEYYAEYGNETISCPLTVTIEGNGSVSFSAGGSVGSQLTFHCPSGHYPYPVSRRTCQSSGEWSRMRSPQGRTVRTASCRELRCPPQLSFENGLFFPRQASFAPGETLHFECQTGSTLRGSAVRNCTHRGTWTGHTPVCEDGVNDCPNPGIPVASLKTGSRYSVGDRVQYRCQSGLVLIGSKERECLERGEWSGTDPACYSRFVFDSPEEVASFFGSSLSAVMDVSTSDKPQHASYGRRVQITDDGKLNIYILLDASGSISTKDFEEAKNATISLIEKLDTYEVRMSFEIISYASEVKQIVSMMDPVVSTDMDSVLELLSDFKHSEHVGKTGTNLRAALEKVYETMAFLKQREPKLFNETRHVLLILTDGKSNTGGNPLPALSKIRSLLGIEKGRDSNKRDDYLDVYVFGVGDNVDQEELNSMASKKSKEKHVFLLKDNQDLRRVFDEMIQDSSSSVCGIARDVTAKSAGDSKHFGNMTHPWHVQVHIPQHIESVGAKCMGSILSENWVLTAAHCFREYDVQNPEKVSITHGGDVGVKAASIEMHPEYKVRALQSRGIKEFYDYDIALIKLKNKIKISEKARPICLPCTQAASRALKKVSTATCQDHEKELLNRNEVLSGFISEEKIKKEQDQKITDKKTTYIQHGDKLCTCVEKAMEARIYENVTRVSEVVTDRFLCTGGSSLFKESITCKGDSGGSLFIQKKRRYFQVGVISWGTMDVCDLRDTPPANARDFHISIFKVLPWLQKHLASDIDFLPKTELKEGEELISMCEK</sequence>
<feature type="active site" description="Charge relay system" evidence="17">
    <location>
        <position position="542"/>
    </location>
</feature>
<feature type="active site" description="Charge relay system" evidence="17">
    <location>
        <position position="723"/>
    </location>
</feature>
<protein>
    <recommendedName>
        <fullName evidence="16">C3/C5 convertase</fullName>
    </recommendedName>
</protein>
<dbReference type="SUPFAM" id="SSF50494">
    <property type="entry name" value="Trypsin-like serine proteases"/>
    <property type="match status" value="1"/>
</dbReference>
<dbReference type="GO" id="GO:0004252">
    <property type="term" value="F:serine-type endopeptidase activity"/>
    <property type="evidence" value="ECO:0007669"/>
    <property type="project" value="InterPro"/>
</dbReference>
<dbReference type="GO" id="GO:0009617">
    <property type="term" value="P:response to bacterium"/>
    <property type="evidence" value="ECO:0007669"/>
    <property type="project" value="TreeGrafter"/>
</dbReference>
<keyword evidence="13" id="KW-0391">Immunity</keyword>
<dbReference type="InterPro" id="IPR001254">
    <property type="entry name" value="Trypsin_dom"/>
</dbReference>
<evidence type="ECO:0000259" key="21">
    <source>
        <dbReference type="PROSITE" id="PS50240"/>
    </source>
</evidence>
<evidence type="ECO:0000256" key="17">
    <source>
        <dbReference type="PIRSR" id="PIRSR001154-1"/>
    </source>
</evidence>
<dbReference type="AlphaFoldDB" id="A0AAD8CLD1"/>
<evidence type="ECO:0000256" key="2">
    <source>
        <dbReference type="ARBA" id="ARBA00001946"/>
    </source>
</evidence>
<keyword evidence="10" id="KW-0677">Repeat</keyword>
<dbReference type="Gene3D" id="2.10.70.10">
    <property type="entry name" value="Complement Module, domain 1"/>
    <property type="match status" value="3"/>
</dbReference>
<dbReference type="InterPro" id="IPR000436">
    <property type="entry name" value="Sushi_SCR_CCP_dom"/>
</dbReference>
<dbReference type="InterPro" id="IPR035976">
    <property type="entry name" value="Sushi/SCR/CCP_sf"/>
</dbReference>
<comment type="cofactor">
    <cofactor evidence="2">
        <name>Mg(2+)</name>
        <dbReference type="ChEBI" id="CHEBI:18420"/>
    </cofactor>
</comment>
<dbReference type="EMBL" id="JAGXEW010000050">
    <property type="protein sequence ID" value="KAK1151753.1"/>
    <property type="molecule type" value="Genomic_DNA"/>
</dbReference>
<evidence type="ECO:0000313" key="24">
    <source>
        <dbReference type="Proteomes" id="UP001230051"/>
    </source>
</evidence>
<feature type="domain" description="Peptidase S1" evidence="21">
    <location>
        <begin position="496"/>
        <end position="778"/>
    </location>
</feature>
<evidence type="ECO:0000259" key="22">
    <source>
        <dbReference type="PROSITE" id="PS50923"/>
    </source>
</evidence>
<evidence type="ECO:0000313" key="23">
    <source>
        <dbReference type="EMBL" id="KAK1151753.1"/>
    </source>
</evidence>
<dbReference type="CDD" id="cd00033">
    <property type="entry name" value="CCP"/>
    <property type="match status" value="3"/>
</dbReference>
<dbReference type="PANTHER" id="PTHR46393:SF8">
    <property type="entry name" value="COMPLEMENT C2"/>
    <property type="match status" value="1"/>
</dbReference>
<comment type="caution">
    <text evidence="18">Lacks conserved residue(s) required for the propagation of feature annotation.</text>
</comment>
<evidence type="ECO:0000256" key="7">
    <source>
        <dbReference type="ARBA" id="ARBA00022659"/>
    </source>
</evidence>
<dbReference type="Pfam" id="PF00084">
    <property type="entry name" value="Sushi"/>
    <property type="match status" value="3"/>
</dbReference>
<keyword evidence="7 18" id="KW-0768">Sushi</keyword>
<comment type="subcellular location">
    <subcellularLocation>
        <location evidence="3">Cell surface</location>
    </subcellularLocation>
    <subcellularLocation>
        <location evidence="4">Secreted</location>
    </subcellularLocation>
</comment>
<evidence type="ECO:0000256" key="18">
    <source>
        <dbReference type="PROSITE-ProRule" id="PRU00302"/>
    </source>
</evidence>
<evidence type="ECO:0000256" key="1">
    <source>
        <dbReference type="ARBA" id="ARBA00001936"/>
    </source>
</evidence>
<dbReference type="GO" id="GO:0070062">
    <property type="term" value="C:extracellular exosome"/>
    <property type="evidence" value="ECO:0007669"/>
    <property type="project" value="TreeGrafter"/>
</dbReference>
<dbReference type="CDD" id="cd01470">
    <property type="entry name" value="vWA_complement_factors"/>
    <property type="match status" value="1"/>
</dbReference>
<feature type="disulfide bond" evidence="18">
    <location>
        <begin position="140"/>
        <end position="167"/>
    </location>
</feature>
<dbReference type="PROSITE" id="PS00134">
    <property type="entry name" value="TRYPSIN_HIS"/>
    <property type="match status" value="1"/>
</dbReference>
<keyword evidence="9 19" id="KW-0732">Signal</keyword>
<dbReference type="InterPro" id="IPR001314">
    <property type="entry name" value="Peptidase_S1A"/>
</dbReference>
<evidence type="ECO:0000256" key="4">
    <source>
        <dbReference type="ARBA" id="ARBA00004613"/>
    </source>
</evidence>
<evidence type="ECO:0000256" key="11">
    <source>
        <dbReference type="ARBA" id="ARBA00022801"/>
    </source>
</evidence>
<dbReference type="InterPro" id="IPR036465">
    <property type="entry name" value="vWFA_dom_sf"/>
</dbReference>
<dbReference type="SUPFAM" id="SSF57535">
    <property type="entry name" value="Complement control module/SCR domain"/>
    <property type="match status" value="3"/>
</dbReference>
<keyword evidence="24" id="KW-1185">Reference proteome</keyword>
<dbReference type="GO" id="GO:0045087">
    <property type="term" value="P:innate immune response"/>
    <property type="evidence" value="ECO:0007669"/>
    <property type="project" value="UniProtKB-KW"/>
</dbReference>
<dbReference type="GO" id="GO:0006508">
    <property type="term" value="P:proteolysis"/>
    <property type="evidence" value="ECO:0007669"/>
    <property type="project" value="UniProtKB-KW"/>
</dbReference>
<dbReference type="PROSITE" id="PS50240">
    <property type="entry name" value="TRYPSIN_DOM"/>
    <property type="match status" value="1"/>
</dbReference>
<comment type="caution">
    <text evidence="23">The sequence shown here is derived from an EMBL/GenBank/DDBJ whole genome shotgun (WGS) entry which is preliminary data.</text>
</comment>
<dbReference type="SMART" id="SM00032">
    <property type="entry name" value="CCP"/>
    <property type="match status" value="3"/>
</dbReference>
<evidence type="ECO:0000256" key="10">
    <source>
        <dbReference type="ARBA" id="ARBA00022737"/>
    </source>
</evidence>
<dbReference type="Pfam" id="PF00092">
    <property type="entry name" value="VWA"/>
    <property type="match status" value="1"/>
</dbReference>
<dbReference type="FunFam" id="2.10.70.10:FF:000019">
    <property type="entry name" value="Complement factor b,-like"/>
    <property type="match status" value="1"/>
</dbReference>
<dbReference type="Pfam" id="PF00089">
    <property type="entry name" value="Trypsin"/>
    <property type="match status" value="1"/>
</dbReference>
<evidence type="ECO:0000259" key="20">
    <source>
        <dbReference type="PROSITE" id="PS50234"/>
    </source>
</evidence>
<feature type="domain" description="Sushi" evidence="22">
    <location>
        <begin position="41"/>
        <end position="109"/>
    </location>
</feature>
<dbReference type="SMART" id="SM00327">
    <property type="entry name" value="VWA"/>
    <property type="match status" value="1"/>
</dbReference>
<dbReference type="Gene3D" id="2.40.10.10">
    <property type="entry name" value="Trypsin-like serine proteases"/>
    <property type="match status" value="2"/>
</dbReference>
<evidence type="ECO:0000256" key="3">
    <source>
        <dbReference type="ARBA" id="ARBA00004241"/>
    </source>
</evidence>
<dbReference type="Proteomes" id="UP001230051">
    <property type="component" value="Unassembled WGS sequence"/>
</dbReference>
<dbReference type="PRINTS" id="PR00722">
    <property type="entry name" value="CHYMOTRYPSIN"/>
</dbReference>
<evidence type="ECO:0000256" key="8">
    <source>
        <dbReference type="ARBA" id="ARBA00022670"/>
    </source>
</evidence>
<evidence type="ECO:0000256" key="6">
    <source>
        <dbReference type="ARBA" id="ARBA00022588"/>
    </source>
</evidence>
<dbReference type="InterPro" id="IPR018114">
    <property type="entry name" value="TRYPSIN_HIS"/>
</dbReference>
<dbReference type="GO" id="GO:0009986">
    <property type="term" value="C:cell surface"/>
    <property type="evidence" value="ECO:0007669"/>
    <property type="project" value="UniProtKB-SubCell"/>
</dbReference>
<dbReference type="InterPro" id="IPR043504">
    <property type="entry name" value="Peptidase_S1_PA_chymotrypsin"/>
</dbReference>
<feature type="chain" id="PRO_5042242746" description="C3/C5 convertase" evidence="19">
    <location>
        <begin position="22"/>
        <end position="801"/>
    </location>
</feature>
<dbReference type="CDD" id="cd00190">
    <property type="entry name" value="Tryp_SPc"/>
    <property type="match status" value="1"/>
</dbReference>
<proteinExistence type="predicted"/>
<keyword evidence="5" id="KW-0964">Secreted</keyword>
<evidence type="ECO:0000256" key="13">
    <source>
        <dbReference type="ARBA" id="ARBA00022859"/>
    </source>
</evidence>
<dbReference type="InterPro" id="IPR011360">
    <property type="entry name" value="Compl_C2_B"/>
</dbReference>
<dbReference type="SUPFAM" id="SSF53300">
    <property type="entry name" value="vWA-like"/>
    <property type="match status" value="1"/>
</dbReference>
<evidence type="ECO:0000256" key="19">
    <source>
        <dbReference type="SAM" id="SignalP"/>
    </source>
</evidence>
<dbReference type="InterPro" id="IPR002035">
    <property type="entry name" value="VWF_A"/>
</dbReference>
<evidence type="ECO:0000256" key="14">
    <source>
        <dbReference type="ARBA" id="ARBA00023157"/>
    </source>
</evidence>
<feature type="disulfide bond" evidence="18">
    <location>
        <begin position="200"/>
        <end position="227"/>
    </location>
</feature>
<keyword evidence="11" id="KW-0378">Hydrolase</keyword>
<dbReference type="SMART" id="SM00020">
    <property type="entry name" value="Tryp_SPc"/>
    <property type="match status" value="1"/>
</dbReference>
<evidence type="ECO:0000256" key="15">
    <source>
        <dbReference type="ARBA" id="ARBA00023180"/>
    </source>
</evidence>
<keyword evidence="12" id="KW-0720">Serine protease</keyword>
<evidence type="ECO:0000256" key="16">
    <source>
        <dbReference type="ARBA" id="ARBA00029636"/>
    </source>
</evidence>
<dbReference type="Gene3D" id="3.40.50.410">
    <property type="entry name" value="von Willebrand factor, type A domain"/>
    <property type="match status" value="1"/>
</dbReference>
<comment type="cofactor">
    <cofactor evidence="1">
        <name>Mn(2+)</name>
        <dbReference type="ChEBI" id="CHEBI:29035"/>
    </cofactor>
</comment>
<gene>
    <name evidence="23" type="primary">Cfb</name>
    <name evidence="23" type="ORF">AOXY_G32065</name>
</gene>
<feature type="domain" description="Sushi" evidence="22">
    <location>
        <begin position="172"/>
        <end position="229"/>
    </location>
</feature>
<dbReference type="PROSITE" id="PS50234">
    <property type="entry name" value="VWFA"/>
    <property type="match status" value="1"/>
</dbReference>
<feature type="signal peptide" evidence="19">
    <location>
        <begin position="1"/>
        <end position="21"/>
    </location>
</feature>
<feature type="domain" description="Sushi" evidence="22">
    <location>
        <begin position="110"/>
        <end position="169"/>
    </location>
</feature>
<keyword evidence="8" id="KW-0645">Protease</keyword>
<dbReference type="PROSITE" id="PS50923">
    <property type="entry name" value="SUSHI"/>
    <property type="match status" value="3"/>
</dbReference>
<evidence type="ECO:0000256" key="5">
    <source>
        <dbReference type="ARBA" id="ARBA00022525"/>
    </source>
</evidence>
<feature type="active site" description="Charge relay system" evidence="17">
    <location>
        <position position="593"/>
    </location>
</feature>
<accession>A0AAD8CLD1</accession>
<dbReference type="InterPro" id="IPR009003">
    <property type="entry name" value="Peptidase_S1_PA"/>
</dbReference>
<keyword evidence="15" id="KW-0325">Glycoprotein</keyword>
<dbReference type="PIRSF" id="PIRSF001154">
    <property type="entry name" value="Compl_C2_B"/>
    <property type="match status" value="1"/>
</dbReference>
<keyword evidence="14 18" id="KW-1015">Disulfide bond</keyword>
<evidence type="ECO:0000256" key="12">
    <source>
        <dbReference type="ARBA" id="ARBA00022825"/>
    </source>
</evidence>
<name>A0AAD8CLD1_ACIOX</name>
<keyword evidence="6" id="KW-0399">Innate immunity</keyword>
<dbReference type="GO" id="GO:0006956">
    <property type="term" value="P:complement activation"/>
    <property type="evidence" value="ECO:0007669"/>
    <property type="project" value="InterPro"/>
</dbReference>